<evidence type="ECO:0000259" key="2">
    <source>
        <dbReference type="Pfam" id="PF00884"/>
    </source>
</evidence>
<evidence type="ECO:0000313" key="4">
    <source>
        <dbReference type="Proteomes" id="UP001260072"/>
    </source>
</evidence>
<protein>
    <submittedName>
        <fullName evidence="3">Arylsulfatase</fullName>
        <ecNumber evidence="3">3.1.6.-</ecNumber>
    </submittedName>
</protein>
<dbReference type="SUPFAM" id="SSF53649">
    <property type="entry name" value="Alkaline phosphatase-like"/>
    <property type="match status" value="1"/>
</dbReference>
<dbReference type="Gene3D" id="3.40.720.10">
    <property type="entry name" value="Alkaline Phosphatase, subunit A"/>
    <property type="match status" value="1"/>
</dbReference>
<dbReference type="InterPro" id="IPR017850">
    <property type="entry name" value="Alkaline_phosphatase_core_sf"/>
</dbReference>
<reference evidence="4" key="1">
    <citation type="submission" date="2023-07" db="EMBL/GenBank/DDBJ databases">
        <title>Description of three actinobacteria isolated from air of manufacturing shop in a pharmaceutical factory.</title>
        <authorList>
            <person name="Zhang D.-F."/>
        </authorList>
    </citation>
    <scope>NUCLEOTIDE SEQUENCE [LARGE SCALE GENOMIC DNA]</scope>
    <source>
        <strain evidence="4">CCTCC AB 2011122</strain>
    </source>
</reference>
<keyword evidence="4" id="KW-1185">Reference proteome</keyword>
<dbReference type="Pfam" id="PF00884">
    <property type="entry name" value="Sulfatase"/>
    <property type="match status" value="1"/>
</dbReference>
<dbReference type="EC" id="3.1.6.-" evidence="3"/>
<comment type="similarity">
    <text evidence="1">Belongs to the sulfatase family.</text>
</comment>
<dbReference type="EMBL" id="JAVKGS010000001">
    <property type="protein sequence ID" value="MDR5690574.1"/>
    <property type="molecule type" value="Genomic_DNA"/>
</dbReference>
<sequence>MSRPNVIIILADDLGFSDIGPFGGEIDTPSLQRLADRGIRMSSYYVTPRCSPSRAALLTGHHPHSVGIGVLTTDNRPTGYPGSLTTTVPTLAERLSEQGYTTGLFGKWHLASEFVTPSETWPTRRGFDEFRGILPGASSFYQPPLVSGEERLPKEALGEEFHFTDDISEHGADFVRRHAATGDPFFLFLTYTAPHWPLHARDEEIAKYRERFADGWDAIRSERLRRLQSDGLIPTVDHLPPGVILPDWSDVDGREWQTERMAVYAAQVEALDRGVGRVLDALADAGVEDDTLVLFMSDNGGCAEELPPGISIFGELTCPTKTRTGEPVVVGNIPDVMPGPENTYQSYGREWATVSNTPFRMWKRWVHEGGISTPFIASWPSGGIPTGSAISHSIGHVIDIVPSVLEAAGSSSDTEGESLLQLWRDPAASSGNRTLFWEHIGNAAVRRGRWKLVREWGGSWELYDIEADRIESDDLSGSRPDVVAELAAAYDEWARSHGVIPWQDVLDDYESRGVPAAHAVG</sequence>
<dbReference type="PANTHER" id="PTHR42693:SF33">
    <property type="entry name" value="ARYLSULFATASE"/>
    <property type="match status" value="1"/>
</dbReference>
<dbReference type="PANTHER" id="PTHR42693">
    <property type="entry name" value="ARYLSULFATASE FAMILY MEMBER"/>
    <property type="match status" value="1"/>
</dbReference>
<dbReference type="CDD" id="cd16025">
    <property type="entry name" value="PAS_like"/>
    <property type="match status" value="1"/>
</dbReference>
<proteinExistence type="inferred from homology"/>
<gene>
    <name evidence="3" type="ORF">RH861_00695</name>
</gene>
<feature type="domain" description="Sulfatase N-terminal" evidence="2">
    <location>
        <begin position="4"/>
        <end position="409"/>
    </location>
</feature>
<evidence type="ECO:0000313" key="3">
    <source>
        <dbReference type="EMBL" id="MDR5690574.1"/>
    </source>
</evidence>
<dbReference type="Gene3D" id="3.30.1120.10">
    <property type="match status" value="1"/>
</dbReference>
<organism evidence="3 4">
    <name type="scientific">Agromyces indicus</name>
    <dbReference type="NCBI Taxonomy" id="758919"/>
    <lineage>
        <taxon>Bacteria</taxon>
        <taxon>Bacillati</taxon>
        <taxon>Actinomycetota</taxon>
        <taxon>Actinomycetes</taxon>
        <taxon>Micrococcales</taxon>
        <taxon>Microbacteriaceae</taxon>
        <taxon>Agromyces</taxon>
    </lineage>
</organism>
<dbReference type="RefSeq" id="WP_310519307.1">
    <property type="nucleotide sequence ID" value="NZ_BAABBS010000001.1"/>
</dbReference>
<dbReference type="InterPro" id="IPR000917">
    <property type="entry name" value="Sulfatase_N"/>
</dbReference>
<dbReference type="Proteomes" id="UP001260072">
    <property type="component" value="Unassembled WGS sequence"/>
</dbReference>
<evidence type="ECO:0000256" key="1">
    <source>
        <dbReference type="ARBA" id="ARBA00008779"/>
    </source>
</evidence>
<dbReference type="InterPro" id="IPR050738">
    <property type="entry name" value="Sulfatase"/>
</dbReference>
<name>A0ABU1FFQ1_9MICO</name>
<comment type="caution">
    <text evidence="3">The sequence shown here is derived from an EMBL/GenBank/DDBJ whole genome shotgun (WGS) entry which is preliminary data.</text>
</comment>
<keyword evidence="3" id="KW-0378">Hydrolase</keyword>
<accession>A0ABU1FFQ1</accession>
<dbReference type="GO" id="GO:0016787">
    <property type="term" value="F:hydrolase activity"/>
    <property type="evidence" value="ECO:0007669"/>
    <property type="project" value="UniProtKB-KW"/>
</dbReference>